<gene>
    <name evidence="1" type="ORF">FJN17_07760</name>
</gene>
<dbReference type="InterPro" id="IPR037219">
    <property type="entry name" value="Peptidase_M41-like"/>
</dbReference>
<proteinExistence type="predicted"/>
<dbReference type="Proteomes" id="UP000319298">
    <property type="component" value="Chromosome"/>
</dbReference>
<sequence length="182" mass="19791">MFVRMTRKVDILRHEAGHLVIGKLLGFETGEIALDDQEARAGISLTPNLPDVPAAVGYVKRRVTVLYAGVLAECLRAGKVDEQLAAELLSARGTASNDHAKVRELLRVLAGFLGCADNPDIVQDLANQMHDHARALVEKYATEIHRVSTELSQLMKAGDTLTKEQVDDLPAVRVIMVGSEQA</sequence>
<organism evidence="1 2">
    <name type="scientific">Bradyrhizobium symbiodeficiens</name>
    <dbReference type="NCBI Taxonomy" id="1404367"/>
    <lineage>
        <taxon>Bacteria</taxon>
        <taxon>Pseudomonadati</taxon>
        <taxon>Pseudomonadota</taxon>
        <taxon>Alphaproteobacteria</taxon>
        <taxon>Hyphomicrobiales</taxon>
        <taxon>Nitrobacteraceae</taxon>
        <taxon>Bradyrhizobium</taxon>
    </lineage>
</organism>
<dbReference type="SUPFAM" id="SSF140990">
    <property type="entry name" value="FtsH protease domain-like"/>
    <property type="match status" value="1"/>
</dbReference>
<name>A0ABX5W3A9_9BRAD</name>
<evidence type="ECO:0000313" key="2">
    <source>
        <dbReference type="Proteomes" id="UP000319298"/>
    </source>
</evidence>
<evidence type="ECO:0008006" key="3">
    <source>
        <dbReference type="Google" id="ProtNLM"/>
    </source>
</evidence>
<keyword evidence="2" id="KW-1185">Reference proteome</keyword>
<reference evidence="2" key="1">
    <citation type="submission" date="2019-06" db="EMBL/GenBank/DDBJ databases">
        <title>Whole-Genome Sequence of Bradyrhizobium sp. 3 Strain 65S1MB.</title>
        <authorList>
            <person name="Bromfield E.S.P."/>
            <person name="Cloutier S."/>
            <person name="Nguyen H.D.T."/>
        </authorList>
    </citation>
    <scope>NUCLEOTIDE SEQUENCE [LARGE SCALE GENOMIC DNA]</scope>
    <source>
        <strain evidence="2">65S1MB</strain>
    </source>
</reference>
<accession>A0ABX5W3A9</accession>
<protein>
    <recommendedName>
        <fullName evidence="3">Peptidase M41 domain-containing protein</fullName>
    </recommendedName>
</protein>
<dbReference type="RefSeq" id="WP_140478888.1">
    <property type="nucleotide sequence ID" value="NZ_CP041090.2"/>
</dbReference>
<dbReference type="Gene3D" id="1.20.58.760">
    <property type="entry name" value="Peptidase M41"/>
    <property type="match status" value="1"/>
</dbReference>
<reference evidence="1 2" key="2">
    <citation type="journal article" date="2020" name="Int. J. Syst. Evol. Microbiol.">
        <title>Description and complete genome sequences of Bradyrhizobium symbiodeficiens sp. nov., a non-symbiotic bacterium associated with legumes native to Canada.</title>
        <authorList>
            <person name="Bromfield E.S.P."/>
            <person name="Cloutier S."/>
            <person name="Nguyen H.D.T."/>
        </authorList>
    </citation>
    <scope>NUCLEOTIDE SEQUENCE [LARGE SCALE GENOMIC DNA]</scope>
    <source>
        <strain evidence="1 2">65S1MB</strain>
    </source>
</reference>
<dbReference type="EMBL" id="CP041090">
    <property type="protein sequence ID" value="QDF37472.1"/>
    <property type="molecule type" value="Genomic_DNA"/>
</dbReference>
<evidence type="ECO:0000313" key="1">
    <source>
        <dbReference type="EMBL" id="QDF37472.1"/>
    </source>
</evidence>